<sequence>CQVRPVPNESASRATMCPICAKSENKLVQMTFQKLSITFWRVLSRGAMGCLKIKQCLQPKSGIFHPIQPRPWWTMMRWLRPLATYWRR</sequence>
<name>A0A6J4K384_9CYAN</name>
<gene>
    <name evidence="1" type="ORF">AVDCRST_MAG92-4600</name>
</gene>
<dbReference type="EMBL" id="CADCTM010000811">
    <property type="protein sequence ID" value="CAA9294612.1"/>
    <property type="molecule type" value="Genomic_DNA"/>
</dbReference>
<dbReference type="AlphaFoldDB" id="A0A6J4K384"/>
<protein>
    <submittedName>
        <fullName evidence="1">Uncharacterized protein</fullName>
    </submittedName>
</protein>
<organism evidence="1">
    <name type="scientific">uncultured Coleofasciculus sp</name>
    <dbReference type="NCBI Taxonomy" id="1267456"/>
    <lineage>
        <taxon>Bacteria</taxon>
        <taxon>Bacillati</taxon>
        <taxon>Cyanobacteriota</taxon>
        <taxon>Cyanophyceae</taxon>
        <taxon>Coleofasciculales</taxon>
        <taxon>Coleofasciculaceae</taxon>
        <taxon>Coleofasciculus</taxon>
        <taxon>environmental samples</taxon>
    </lineage>
</organism>
<reference evidence="1" key="1">
    <citation type="submission" date="2020-02" db="EMBL/GenBank/DDBJ databases">
        <authorList>
            <person name="Meier V. D."/>
        </authorList>
    </citation>
    <scope>NUCLEOTIDE SEQUENCE</scope>
    <source>
        <strain evidence="1">AVDCRST_MAG92</strain>
    </source>
</reference>
<feature type="non-terminal residue" evidence="1">
    <location>
        <position position="1"/>
    </location>
</feature>
<accession>A0A6J4K384</accession>
<evidence type="ECO:0000313" key="1">
    <source>
        <dbReference type="EMBL" id="CAA9294612.1"/>
    </source>
</evidence>
<feature type="non-terminal residue" evidence="1">
    <location>
        <position position="88"/>
    </location>
</feature>
<proteinExistence type="predicted"/>